<dbReference type="PANTHER" id="PTHR38340">
    <property type="entry name" value="S-LAYER PROTEIN"/>
    <property type="match status" value="1"/>
</dbReference>
<dbReference type="InterPro" id="IPR018511">
    <property type="entry name" value="Hemolysin-typ_Ca-bd_CS"/>
</dbReference>
<reference evidence="4 5" key="1">
    <citation type="submission" date="2019-10" db="EMBL/GenBank/DDBJ databases">
        <title>Draft Genome Sequence of the Caffeine Degrading Methylotroph Methylorubrum populi PINKEL.</title>
        <authorList>
            <person name="Dawson S.C."/>
            <person name="Zhang X."/>
            <person name="Wright M.E."/>
            <person name="Sharma G."/>
            <person name="Langner J.T."/>
            <person name="Ditty J.L."/>
            <person name="Subuyuj G.A."/>
        </authorList>
    </citation>
    <scope>NUCLEOTIDE SEQUENCE [LARGE SCALE GENOMIC DNA]</scope>
    <source>
        <strain evidence="4 5">Pinkel</strain>
    </source>
</reference>
<comment type="subcellular location">
    <subcellularLocation>
        <location evidence="1">Secreted</location>
    </subcellularLocation>
</comment>
<dbReference type="Pfam" id="PF00353">
    <property type="entry name" value="HemolysinCabind"/>
    <property type="match status" value="2"/>
</dbReference>
<name>A0A833J0K9_9HYPH</name>
<dbReference type="Gene3D" id="2.150.10.10">
    <property type="entry name" value="Serralysin-like metalloprotease, C-terminal"/>
    <property type="match status" value="1"/>
</dbReference>
<proteinExistence type="predicted"/>
<dbReference type="RefSeq" id="WP_152278733.1">
    <property type="nucleotide sequence ID" value="NZ_WEKV01000020.1"/>
</dbReference>
<dbReference type="InterPro" id="IPR011049">
    <property type="entry name" value="Serralysin-like_metalloprot_C"/>
</dbReference>
<dbReference type="SUPFAM" id="SSF55486">
    <property type="entry name" value="Metalloproteases ('zincins'), catalytic domain"/>
    <property type="match status" value="1"/>
</dbReference>
<evidence type="ECO:0000313" key="4">
    <source>
        <dbReference type="EMBL" id="KAB7782242.1"/>
    </source>
</evidence>
<sequence>MAKISVTWANSHSIGLAGHRADLILATAQAAADAWATHIQGESTIDIALGIGNVGGGNVIATGGPQRVWSGGLWATAILEAREGYDANGGAPEGTVTLGAHRLGDLFYDPAGAAGVPRNKIDALTLLKHEIGHALGFIDFPATKAANGALVFNGENTRTVLGGPALLDGSRSHVAGREDLMDPYSNWGGRSGISDLDLAMLQDKGMPIATERADKIWLGNRADTFFGYGGDDWIDGGRGDDKLFGGLGNDTLSGGDGNDALNGGEGNDTLIGGNGSDTLDGGAGTDRAVFAGRSQDYVALYGATGALALKHLASGSIDTLTSIETLTFDDTVLGVPGLLAHLQQRYGSAQAGKAPYEMALNAASDEAYRAEIPEIDGAFSVTARVTFNDVAGGYFQRVFDTGNGAGRDNIWLGQVGNSRDMAFEILDGAIKHRITAKDVIKQGVEARWTAGVDERGWMSLYKDGVLVAEGQGTVPRDVTRTNDLVGKSNWAHDTALKGSIYDLTFKDDLPDIHGAFTASATVRFDDLDAGAWQRVYDIGNGAGADNVFLGQIGTSKDMQFTIMNGSKSASIVAKGAILEGEEATWTTNVNEAGWMRLFKDGALLAEGQGIVPKDVARINEFVGKSNWQADKPLVGEVSDLTITPFKGIPEIDGAFKMFAEVRFDDLSHGNYQRVFDTGNGPWSDNIWLGQVANGDDMAFEIFTGSTKHRITAADAIVEGEMAKWQASVDEAGYMRLIKNDKVVAEGQGAVPLDVLRTNDLVGHSNWSWDTALVGQVKDLIFA</sequence>
<evidence type="ECO:0000256" key="2">
    <source>
        <dbReference type="ARBA" id="ARBA00022525"/>
    </source>
</evidence>
<dbReference type="Proteomes" id="UP000469949">
    <property type="component" value="Unassembled WGS sequence"/>
</dbReference>
<dbReference type="InterPro" id="IPR050557">
    <property type="entry name" value="RTX_toxin/Mannuronan_C5-epim"/>
</dbReference>
<accession>A0A833J0K9</accession>
<dbReference type="AlphaFoldDB" id="A0A833J0K9"/>
<evidence type="ECO:0000256" key="1">
    <source>
        <dbReference type="ARBA" id="ARBA00004613"/>
    </source>
</evidence>
<dbReference type="GO" id="GO:0005576">
    <property type="term" value="C:extracellular region"/>
    <property type="evidence" value="ECO:0007669"/>
    <property type="project" value="UniProtKB-SubCell"/>
</dbReference>
<dbReference type="EMBL" id="WEKV01000020">
    <property type="protein sequence ID" value="KAB7782242.1"/>
    <property type="molecule type" value="Genomic_DNA"/>
</dbReference>
<dbReference type="PRINTS" id="PR00313">
    <property type="entry name" value="CABNDNGRPT"/>
</dbReference>
<dbReference type="InterPro" id="IPR013320">
    <property type="entry name" value="ConA-like_dom_sf"/>
</dbReference>
<gene>
    <name evidence="4" type="ORF">F8B43_4997</name>
</gene>
<evidence type="ECO:0000313" key="5">
    <source>
        <dbReference type="Proteomes" id="UP000469949"/>
    </source>
</evidence>
<dbReference type="PROSITE" id="PS00330">
    <property type="entry name" value="HEMOLYSIN_CALCIUM"/>
    <property type="match status" value="4"/>
</dbReference>
<organism evidence="4 5">
    <name type="scientific">Methylorubrum populi</name>
    <dbReference type="NCBI Taxonomy" id="223967"/>
    <lineage>
        <taxon>Bacteria</taxon>
        <taxon>Pseudomonadati</taxon>
        <taxon>Pseudomonadota</taxon>
        <taxon>Alphaproteobacteria</taxon>
        <taxon>Hyphomicrobiales</taxon>
        <taxon>Methylobacteriaceae</taxon>
        <taxon>Methylorubrum</taxon>
    </lineage>
</organism>
<dbReference type="InterPro" id="IPR001343">
    <property type="entry name" value="Hemolysn_Ca-bd"/>
</dbReference>
<keyword evidence="2" id="KW-0964">Secreted</keyword>
<feature type="region of interest" description="Disordered" evidence="3">
    <location>
        <begin position="255"/>
        <end position="278"/>
    </location>
</feature>
<dbReference type="SUPFAM" id="SSF49899">
    <property type="entry name" value="Concanavalin A-like lectins/glucanases"/>
    <property type="match status" value="2"/>
</dbReference>
<dbReference type="SUPFAM" id="SSF51120">
    <property type="entry name" value="beta-Roll"/>
    <property type="match status" value="1"/>
</dbReference>
<comment type="caution">
    <text evidence="4">The sequence shown here is derived from an EMBL/GenBank/DDBJ whole genome shotgun (WGS) entry which is preliminary data.</text>
</comment>
<dbReference type="PANTHER" id="PTHR38340:SF1">
    <property type="entry name" value="S-LAYER PROTEIN"/>
    <property type="match status" value="1"/>
</dbReference>
<protein>
    <submittedName>
        <fullName evidence="4">Hemolysin-type calcium-binding region</fullName>
    </submittedName>
</protein>
<dbReference type="GO" id="GO:0005509">
    <property type="term" value="F:calcium ion binding"/>
    <property type="evidence" value="ECO:0007669"/>
    <property type="project" value="InterPro"/>
</dbReference>
<evidence type="ECO:0000256" key="3">
    <source>
        <dbReference type="SAM" id="MobiDB-lite"/>
    </source>
</evidence>